<dbReference type="AlphaFoldDB" id="A0A9P6IXG6"/>
<evidence type="ECO:0000256" key="8">
    <source>
        <dbReference type="ARBA" id="ARBA00023065"/>
    </source>
</evidence>
<comment type="subcellular location">
    <subcellularLocation>
        <location evidence="1">Membrane</location>
        <topology evidence="1">Multi-pass membrane protein</topology>
    </subcellularLocation>
</comment>
<evidence type="ECO:0000256" key="9">
    <source>
        <dbReference type="ARBA" id="ARBA00023136"/>
    </source>
</evidence>
<reference evidence="11" key="1">
    <citation type="journal article" date="2020" name="Fungal Divers.">
        <title>Resolving the Mortierellaceae phylogeny through synthesis of multi-gene phylogenetics and phylogenomics.</title>
        <authorList>
            <person name="Vandepol N."/>
            <person name="Liber J."/>
            <person name="Desiro A."/>
            <person name="Na H."/>
            <person name="Kennedy M."/>
            <person name="Barry K."/>
            <person name="Grigoriev I.V."/>
            <person name="Miller A.N."/>
            <person name="O'Donnell K."/>
            <person name="Stajich J.E."/>
            <person name="Bonito G."/>
        </authorList>
    </citation>
    <scope>NUCLEOTIDE SEQUENCE</scope>
    <source>
        <strain evidence="11">CK1249</strain>
    </source>
</reference>
<evidence type="ECO:0000256" key="5">
    <source>
        <dbReference type="ARBA" id="ARBA00022826"/>
    </source>
</evidence>
<evidence type="ECO:0000256" key="4">
    <source>
        <dbReference type="ARBA" id="ARBA00022692"/>
    </source>
</evidence>
<dbReference type="GO" id="GO:0016020">
    <property type="term" value="C:membrane"/>
    <property type="evidence" value="ECO:0007669"/>
    <property type="project" value="UniProtKB-SubCell"/>
</dbReference>
<keyword evidence="5" id="KW-0631">Potassium channel</keyword>
<keyword evidence="2" id="KW-0813">Transport</keyword>
<dbReference type="PANTHER" id="PTHR10027:SF10">
    <property type="entry name" value="SLOWPOKE 2, ISOFORM D"/>
    <property type="match status" value="1"/>
</dbReference>
<keyword evidence="10" id="KW-0407">Ion channel</keyword>
<accession>A0A9P6IXG6</accession>
<keyword evidence="7" id="KW-1133">Transmembrane helix</keyword>
<proteinExistence type="predicted"/>
<evidence type="ECO:0000256" key="2">
    <source>
        <dbReference type="ARBA" id="ARBA00022448"/>
    </source>
</evidence>
<protein>
    <submittedName>
        <fullName evidence="11">Uncharacterized protein</fullName>
    </submittedName>
</protein>
<dbReference type="PANTHER" id="PTHR10027">
    <property type="entry name" value="CALCIUM-ACTIVATED POTASSIUM CHANNEL ALPHA CHAIN"/>
    <property type="match status" value="1"/>
</dbReference>
<dbReference type="EMBL" id="JAAAHY010001146">
    <property type="protein sequence ID" value="KAF9952147.1"/>
    <property type="molecule type" value="Genomic_DNA"/>
</dbReference>
<evidence type="ECO:0000313" key="11">
    <source>
        <dbReference type="EMBL" id="KAF9952147.1"/>
    </source>
</evidence>
<dbReference type="GO" id="GO:0005267">
    <property type="term" value="F:potassium channel activity"/>
    <property type="evidence" value="ECO:0007669"/>
    <property type="project" value="UniProtKB-KW"/>
</dbReference>
<keyword evidence="9" id="KW-0472">Membrane</keyword>
<sequence>MAHSFAGLDRDEFADSTAIMAHHMIYQTLQQRGLLGRQHIIVDISERSNIRFLNMMNLNVIGSNQEVISKVSRIGTGSASSMTGGFWMTPIFASGQVLVSSLLDNVLFQAYSKTHILDLIKLCCGVRFKQAIELDQLLGIDSSNLCLIETPAQFVGKPFLKLFQTLALVYGIVPLGLYRAPDRELNNALPFVFSNPLPGILLKSTDMVYVLKS</sequence>
<keyword evidence="8" id="KW-0406">Ion transport</keyword>
<evidence type="ECO:0000313" key="12">
    <source>
        <dbReference type="Proteomes" id="UP000738359"/>
    </source>
</evidence>
<keyword evidence="12" id="KW-1185">Reference proteome</keyword>
<evidence type="ECO:0000256" key="3">
    <source>
        <dbReference type="ARBA" id="ARBA00022538"/>
    </source>
</evidence>
<evidence type="ECO:0000256" key="7">
    <source>
        <dbReference type="ARBA" id="ARBA00022989"/>
    </source>
</evidence>
<dbReference type="Proteomes" id="UP000738359">
    <property type="component" value="Unassembled WGS sequence"/>
</dbReference>
<keyword evidence="6" id="KW-0630">Potassium</keyword>
<dbReference type="OrthoDB" id="297496at2759"/>
<gene>
    <name evidence="11" type="ORF">BGZ70_000709</name>
</gene>
<comment type="caution">
    <text evidence="11">The sequence shown here is derived from an EMBL/GenBank/DDBJ whole genome shotgun (WGS) entry which is preliminary data.</text>
</comment>
<keyword evidence="4" id="KW-0812">Transmembrane</keyword>
<evidence type="ECO:0000256" key="1">
    <source>
        <dbReference type="ARBA" id="ARBA00004141"/>
    </source>
</evidence>
<evidence type="ECO:0000256" key="6">
    <source>
        <dbReference type="ARBA" id="ARBA00022958"/>
    </source>
</evidence>
<organism evidence="11 12">
    <name type="scientific">Mortierella alpina</name>
    <name type="common">Oleaginous fungus</name>
    <name type="synonym">Mortierella renispora</name>
    <dbReference type="NCBI Taxonomy" id="64518"/>
    <lineage>
        <taxon>Eukaryota</taxon>
        <taxon>Fungi</taxon>
        <taxon>Fungi incertae sedis</taxon>
        <taxon>Mucoromycota</taxon>
        <taxon>Mortierellomycotina</taxon>
        <taxon>Mortierellomycetes</taxon>
        <taxon>Mortierellales</taxon>
        <taxon>Mortierellaceae</taxon>
        <taxon>Mortierella</taxon>
    </lineage>
</organism>
<dbReference type="InterPro" id="IPR047871">
    <property type="entry name" value="K_chnl_Slo-like"/>
</dbReference>
<name>A0A9P6IXG6_MORAP</name>
<keyword evidence="3" id="KW-0633">Potassium transport</keyword>
<evidence type="ECO:0000256" key="10">
    <source>
        <dbReference type="ARBA" id="ARBA00023303"/>
    </source>
</evidence>